<organism evidence="7 8">
    <name type="scientific">Flavobacterium silvaticum</name>
    <dbReference type="NCBI Taxonomy" id="1852020"/>
    <lineage>
        <taxon>Bacteria</taxon>
        <taxon>Pseudomonadati</taxon>
        <taxon>Bacteroidota</taxon>
        <taxon>Flavobacteriia</taxon>
        <taxon>Flavobacteriales</taxon>
        <taxon>Flavobacteriaceae</taxon>
        <taxon>Flavobacterium</taxon>
    </lineage>
</organism>
<keyword evidence="5 6" id="KW-0472">Membrane</keyword>
<dbReference type="EMBL" id="JAAMPU010000107">
    <property type="protein sequence ID" value="NMH28928.1"/>
    <property type="molecule type" value="Genomic_DNA"/>
</dbReference>
<comment type="subcellular location">
    <subcellularLocation>
        <location evidence="1">Membrane</location>
        <topology evidence="1">Multi-pass membrane protein</topology>
    </subcellularLocation>
</comment>
<keyword evidence="4 6" id="KW-1133">Transmembrane helix</keyword>
<evidence type="ECO:0000313" key="8">
    <source>
        <dbReference type="Proteomes" id="UP000712080"/>
    </source>
</evidence>
<dbReference type="PANTHER" id="PTHR42723:SF1">
    <property type="entry name" value="CHLOROPHYLL SYNTHASE, CHLOROPLASTIC"/>
    <property type="match status" value="1"/>
</dbReference>
<keyword evidence="2" id="KW-1003">Cell membrane</keyword>
<dbReference type="RefSeq" id="WP_169528032.1">
    <property type="nucleotide sequence ID" value="NZ_JAAMPU010000107.1"/>
</dbReference>
<reference evidence="7" key="1">
    <citation type="submission" date="2020-02" db="EMBL/GenBank/DDBJ databases">
        <title>Flavobacterium sp. genome.</title>
        <authorList>
            <person name="Jung H.S."/>
            <person name="Baek J.H."/>
            <person name="Jeon C.O."/>
        </authorList>
    </citation>
    <scope>NUCLEOTIDE SEQUENCE</scope>
    <source>
        <strain evidence="7">SE-s28</strain>
    </source>
</reference>
<feature type="transmembrane region" description="Helical" evidence="6">
    <location>
        <begin position="168"/>
        <end position="190"/>
    </location>
</feature>
<feature type="transmembrane region" description="Helical" evidence="6">
    <location>
        <begin position="135"/>
        <end position="156"/>
    </location>
</feature>
<dbReference type="Pfam" id="PF01040">
    <property type="entry name" value="UbiA"/>
    <property type="match status" value="1"/>
</dbReference>
<evidence type="ECO:0000256" key="3">
    <source>
        <dbReference type="ARBA" id="ARBA00022692"/>
    </source>
</evidence>
<evidence type="ECO:0000256" key="2">
    <source>
        <dbReference type="ARBA" id="ARBA00022475"/>
    </source>
</evidence>
<dbReference type="Proteomes" id="UP000712080">
    <property type="component" value="Unassembled WGS sequence"/>
</dbReference>
<feature type="transmembrane region" description="Helical" evidence="6">
    <location>
        <begin position="87"/>
        <end position="105"/>
    </location>
</feature>
<sequence length="307" mass="34639">MKFLKLIRYQNLILIALMQLLLHFVFLEQQTITLGLRGWQFLLLVLSCVCIAAGGYVINNIFDVESDMENKPKDVVVGRGISESTAYNIYFGLTVTGVLLGFYISNEISKPGFASIFIIVASLLYMYANSYKRYLLVGNFIVSLLLAFSVLIVGLYDLLPTLYYDNRIMMATTFGVLLDFSLFAFLLNLLREIVKDTEDVNGDYNLGMNTLPIAIGVNRAAKISFGLGIVLVILLGWYLYSYLFGLVYVVVYSLVFLIAPLVFFCVRIWQAEKQKDFYQCGQLLKWILVFGILLIGVISLNMKINAG</sequence>
<name>A0A972FUT0_9FLAO</name>
<evidence type="ECO:0000256" key="5">
    <source>
        <dbReference type="ARBA" id="ARBA00023136"/>
    </source>
</evidence>
<feature type="transmembrane region" description="Helical" evidence="6">
    <location>
        <begin position="286"/>
        <end position="304"/>
    </location>
</feature>
<dbReference type="AlphaFoldDB" id="A0A972FUT0"/>
<keyword evidence="3 6" id="KW-0812">Transmembrane</keyword>
<proteinExistence type="predicted"/>
<dbReference type="Gene3D" id="1.20.120.1780">
    <property type="entry name" value="UbiA prenyltransferase"/>
    <property type="match status" value="1"/>
</dbReference>
<feature type="transmembrane region" description="Helical" evidence="6">
    <location>
        <begin position="111"/>
        <end position="128"/>
    </location>
</feature>
<evidence type="ECO:0000256" key="1">
    <source>
        <dbReference type="ARBA" id="ARBA00004141"/>
    </source>
</evidence>
<dbReference type="InterPro" id="IPR050475">
    <property type="entry name" value="Prenyltransferase_related"/>
</dbReference>
<protein>
    <submittedName>
        <fullName evidence="7">UbiA family prenyltransferase</fullName>
    </submittedName>
</protein>
<dbReference type="Gene3D" id="1.10.357.140">
    <property type="entry name" value="UbiA prenyltransferase"/>
    <property type="match status" value="1"/>
</dbReference>
<accession>A0A972FUT0</accession>
<dbReference type="PANTHER" id="PTHR42723">
    <property type="entry name" value="CHLOROPHYLL SYNTHASE"/>
    <property type="match status" value="1"/>
</dbReference>
<dbReference type="NCBIfam" id="NF009512">
    <property type="entry name" value="PRK12872.1-1"/>
    <property type="match status" value="1"/>
</dbReference>
<feature type="transmembrane region" description="Helical" evidence="6">
    <location>
        <begin position="246"/>
        <end position="266"/>
    </location>
</feature>
<keyword evidence="8" id="KW-1185">Reference proteome</keyword>
<dbReference type="GO" id="GO:0016020">
    <property type="term" value="C:membrane"/>
    <property type="evidence" value="ECO:0007669"/>
    <property type="project" value="UniProtKB-SubCell"/>
</dbReference>
<dbReference type="InterPro" id="IPR000537">
    <property type="entry name" value="UbiA_prenyltransferase"/>
</dbReference>
<comment type="caution">
    <text evidence="7">The sequence shown here is derived from an EMBL/GenBank/DDBJ whole genome shotgun (WGS) entry which is preliminary data.</text>
</comment>
<gene>
    <name evidence="7" type="primary">ubiA</name>
    <name evidence="7" type="ORF">G6047_12865</name>
</gene>
<dbReference type="GO" id="GO:0016765">
    <property type="term" value="F:transferase activity, transferring alkyl or aryl (other than methyl) groups"/>
    <property type="evidence" value="ECO:0007669"/>
    <property type="project" value="InterPro"/>
</dbReference>
<feature type="transmembrane region" description="Helical" evidence="6">
    <location>
        <begin position="37"/>
        <end position="58"/>
    </location>
</feature>
<dbReference type="CDD" id="cd13961">
    <property type="entry name" value="PT_UbiA_DGGGPS"/>
    <property type="match status" value="1"/>
</dbReference>
<dbReference type="InterPro" id="IPR044878">
    <property type="entry name" value="UbiA_sf"/>
</dbReference>
<evidence type="ECO:0000313" key="7">
    <source>
        <dbReference type="EMBL" id="NMH28928.1"/>
    </source>
</evidence>
<feature type="transmembrane region" description="Helical" evidence="6">
    <location>
        <begin position="223"/>
        <end position="240"/>
    </location>
</feature>
<evidence type="ECO:0000256" key="6">
    <source>
        <dbReference type="SAM" id="Phobius"/>
    </source>
</evidence>
<evidence type="ECO:0000256" key="4">
    <source>
        <dbReference type="ARBA" id="ARBA00022989"/>
    </source>
</evidence>